<dbReference type="EMBL" id="JACAQD010000011">
    <property type="protein sequence ID" value="NWC32591.1"/>
    <property type="molecule type" value="Genomic_DNA"/>
</dbReference>
<evidence type="ECO:0000313" key="3">
    <source>
        <dbReference type="Proteomes" id="UP000520592"/>
    </source>
</evidence>
<name>A0A7Y7YA19_9PSED</name>
<sequence length="48" mass="5443">MKDRQGMRNFMWRLKVDVTYKSLMGRVAATGQRQTPVSAENKQQGGSV</sequence>
<proteinExistence type="predicted"/>
<protein>
    <submittedName>
        <fullName evidence="2">Uncharacterized protein</fullName>
    </submittedName>
</protein>
<dbReference type="Proteomes" id="UP000520592">
    <property type="component" value="Unassembled WGS sequence"/>
</dbReference>
<dbReference type="AlphaFoldDB" id="A0A7Y7YA19"/>
<feature type="compositionally biased region" description="Polar residues" evidence="1">
    <location>
        <begin position="31"/>
        <end position="48"/>
    </location>
</feature>
<gene>
    <name evidence="2" type="ORF">HX876_09320</name>
</gene>
<evidence type="ECO:0000256" key="1">
    <source>
        <dbReference type="SAM" id="MobiDB-lite"/>
    </source>
</evidence>
<reference evidence="2 3" key="1">
    <citation type="submission" date="2020-04" db="EMBL/GenBank/DDBJ databases">
        <title>Molecular characterization of pseudomonads from Agaricus bisporus reveal novel blotch 2 pathogens in Western Europe.</title>
        <authorList>
            <person name="Taparia T."/>
            <person name="Krijger M."/>
            <person name="Haynes E."/>
            <person name="Elpinstone J.G."/>
            <person name="Noble R."/>
            <person name="Van Der Wolf J."/>
        </authorList>
    </citation>
    <scope>NUCLEOTIDE SEQUENCE [LARGE SCALE GENOMIC DNA]</scope>
    <source>
        <strain evidence="2 3">IPO3737</strain>
    </source>
</reference>
<accession>A0A7Y7YA19</accession>
<dbReference type="RefSeq" id="WP_177057041.1">
    <property type="nucleotide sequence ID" value="NZ_JACAPS010000011.1"/>
</dbReference>
<evidence type="ECO:0000313" key="2">
    <source>
        <dbReference type="EMBL" id="NWC32591.1"/>
    </source>
</evidence>
<organism evidence="2 3">
    <name type="scientific">Pseudomonas gingeri</name>
    <dbReference type="NCBI Taxonomy" id="117681"/>
    <lineage>
        <taxon>Bacteria</taxon>
        <taxon>Pseudomonadati</taxon>
        <taxon>Pseudomonadota</taxon>
        <taxon>Gammaproteobacteria</taxon>
        <taxon>Pseudomonadales</taxon>
        <taxon>Pseudomonadaceae</taxon>
        <taxon>Pseudomonas</taxon>
    </lineage>
</organism>
<feature type="region of interest" description="Disordered" evidence="1">
    <location>
        <begin position="29"/>
        <end position="48"/>
    </location>
</feature>
<comment type="caution">
    <text evidence="2">The sequence shown here is derived from an EMBL/GenBank/DDBJ whole genome shotgun (WGS) entry which is preliminary data.</text>
</comment>